<dbReference type="GO" id="GO:0016747">
    <property type="term" value="F:acyltransferase activity, transferring groups other than amino-acyl groups"/>
    <property type="evidence" value="ECO:0007669"/>
    <property type="project" value="InterPro"/>
</dbReference>
<keyword evidence="3" id="KW-1185">Reference proteome</keyword>
<dbReference type="InterPro" id="IPR016181">
    <property type="entry name" value="Acyl_CoA_acyltransferase"/>
</dbReference>
<evidence type="ECO:0000313" key="3">
    <source>
        <dbReference type="Proteomes" id="UP000237947"/>
    </source>
</evidence>
<dbReference type="Proteomes" id="UP000237947">
    <property type="component" value="Chromosome"/>
</dbReference>
<dbReference type="CDD" id="cd04301">
    <property type="entry name" value="NAT_SF"/>
    <property type="match status" value="1"/>
</dbReference>
<organism evidence="2 3">
    <name type="scientific">Fastidiosipila sanguinis</name>
    <dbReference type="NCBI Taxonomy" id="236753"/>
    <lineage>
        <taxon>Bacteria</taxon>
        <taxon>Bacillati</taxon>
        <taxon>Bacillota</taxon>
        <taxon>Clostridia</taxon>
        <taxon>Eubacteriales</taxon>
        <taxon>Oscillospiraceae</taxon>
        <taxon>Fastidiosipila</taxon>
    </lineage>
</organism>
<feature type="domain" description="N-acetyltransferase" evidence="1">
    <location>
        <begin position="1"/>
        <end position="202"/>
    </location>
</feature>
<dbReference type="EMBL" id="CP027226">
    <property type="protein sequence ID" value="AVM42040.1"/>
    <property type="molecule type" value="Genomic_DNA"/>
</dbReference>
<gene>
    <name evidence="2" type="ORF">C5Q98_01795</name>
</gene>
<proteinExistence type="predicted"/>
<protein>
    <recommendedName>
        <fullName evidence="1">N-acetyltransferase domain-containing protein</fullName>
    </recommendedName>
</protein>
<dbReference type="AlphaFoldDB" id="A0A2S0KLX5"/>
<name>A0A2S0KLX5_9FIRM</name>
<dbReference type="OrthoDB" id="2243440at2"/>
<dbReference type="SUPFAM" id="SSF55729">
    <property type="entry name" value="Acyl-CoA N-acyltransferases (Nat)"/>
    <property type="match status" value="1"/>
</dbReference>
<dbReference type="InterPro" id="IPR000182">
    <property type="entry name" value="GNAT_dom"/>
</dbReference>
<reference evidence="3" key="1">
    <citation type="submission" date="2018-02" db="EMBL/GenBank/DDBJ databases">
        <authorList>
            <person name="Holder M.E."/>
            <person name="Ajami N.J."/>
            <person name="Petrosino J.F."/>
        </authorList>
    </citation>
    <scope>NUCLEOTIDE SEQUENCE [LARGE SCALE GENOMIC DNA]</scope>
    <source>
        <strain evidence="3">CCUG 47711</strain>
    </source>
</reference>
<dbReference type="Pfam" id="PF00583">
    <property type="entry name" value="Acetyltransf_1"/>
    <property type="match status" value="1"/>
</dbReference>
<dbReference type="Gene3D" id="3.40.630.30">
    <property type="match status" value="1"/>
</dbReference>
<dbReference type="PROSITE" id="PS51186">
    <property type="entry name" value="GNAT"/>
    <property type="match status" value="1"/>
</dbReference>
<accession>A0A2S0KLX5</accession>
<evidence type="ECO:0000259" key="1">
    <source>
        <dbReference type="PROSITE" id="PS51186"/>
    </source>
</evidence>
<dbReference type="KEGG" id="fsa:C5Q98_01795"/>
<sequence>MELRDLGRNDLPGIFNLLKETWYLDEEIIDPEVNDAKVSLDLDNVLSKSSWAKVVVDEEEVKAVITARVNGESSNLGMLGNNWPEALLTIVKASEKERSDFINYKLDKENKYSKMLEEHNDSDAEIVLLIVDPTFQGHGVGRKLFKECLDYFRRNNVKKFNLKTDSACNYNFYDHMGMTCVAQEAIAEGSDFTFLLYEGEVE</sequence>
<evidence type="ECO:0000313" key="2">
    <source>
        <dbReference type="EMBL" id="AVM42040.1"/>
    </source>
</evidence>
<dbReference type="RefSeq" id="WP_106012026.1">
    <property type="nucleotide sequence ID" value="NZ_CP027226.1"/>
</dbReference>